<name>T0RCU3_SAPDV</name>
<dbReference type="GeneID" id="19955560"/>
<organism evidence="2 3">
    <name type="scientific">Saprolegnia diclina (strain VS20)</name>
    <dbReference type="NCBI Taxonomy" id="1156394"/>
    <lineage>
        <taxon>Eukaryota</taxon>
        <taxon>Sar</taxon>
        <taxon>Stramenopiles</taxon>
        <taxon>Oomycota</taxon>
        <taxon>Saprolegniomycetes</taxon>
        <taxon>Saprolegniales</taxon>
        <taxon>Saprolegniaceae</taxon>
        <taxon>Saprolegnia</taxon>
    </lineage>
</organism>
<accession>T0RCU3</accession>
<proteinExistence type="predicted"/>
<feature type="compositionally biased region" description="Polar residues" evidence="1">
    <location>
        <begin position="1"/>
        <end position="12"/>
    </location>
</feature>
<sequence>MNTVNPTDNECQYTYKPCTNPRSRKKSGSLHSFCEKRLREADAMRAITTSRPTPIEPTRTRSIATSASFDVEDIRFLNEWLLDTNNVDADDYLDETSSSTSPLTAEDYAILCDIFRGP</sequence>
<dbReference type="eggNOG" id="ENOG502SZPV">
    <property type="taxonomic scope" value="Eukaryota"/>
</dbReference>
<dbReference type="AlphaFoldDB" id="T0RCU3"/>
<dbReference type="VEuPathDB" id="FungiDB:SDRG_14833"/>
<dbReference type="OrthoDB" id="68969at2759"/>
<dbReference type="Proteomes" id="UP000030762">
    <property type="component" value="Unassembled WGS sequence"/>
</dbReference>
<evidence type="ECO:0000313" key="2">
    <source>
        <dbReference type="EMBL" id="EQC27392.1"/>
    </source>
</evidence>
<dbReference type="RefSeq" id="XP_008619211.1">
    <property type="nucleotide sequence ID" value="XM_008620989.1"/>
</dbReference>
<dbReference type="InParanoid" id="T0RCU3"/>
<reference evidence="2 3" key="1">
    <citation type="submission" date="2012-04" db="EMBL/GenBank/DDBJ databases">
        <title>The Genome Sequence of Saprolegnia declina VS20.</title>
        <authorList>
            <consortium name="The Broad Institute Genome Sequencing Platform"/>
            <person name="Russ C."/>
            <person name="Nusbaum C."/>
            <person name="Tyler B."/>
            <person name="van West P."/>
            <person name="Dieguez-Uribeondo J."/>
            <person name="de Bruijn I."/>
            <person name="Tripathy S."/>
            <person name="Jiang R."/>
            <person name="Young S.K."/>
            <person name="Zeng Q."/>
            <person name="Gargeya S."/>
            <person name="Fitzgerald M."/>
            <person name="Haas B."/>
            <person name="Abouelleil A."/>
            <person name="Alvarado L."/>
            <person name="Arachchi H.M."/>
            <person name="Berlin A."/>
            <person name="Chapman S.B."/>
            <person name="Goldberg J."/>
            <person name="Griggs A."/>
            <person name="Gujja S."/>
            <person name="Hansen M."/>
            <person name="Howarth C."/>
            <person name="Imamovic A."/>
            <person name="Larimer J."/>
            <person name="McCowen C."/>
            <person name="Montmayeur A."/>
            <person name="Murphy C."/>
            <person name="Neiman D."/>
            <person name="Pearson M."/>
            <person name="Priest M."/>
            <person name="Roberts A."/>
            <person name="Saif S."/>
            <person name="Shea T."/>
            <person name="Sisk P."/>
            <person name="Sykes S."/>
            <person name="Wortman J."/>
            <person name="Nusbaum C."/>
            <person name="Birren B."/>
        </authorList>
    </citation>
    <scope>NUCLEOTIDE SEQUENCE [LARGE SCALE GENOMIC DNA]</scope>
    <source>
        <strain evidence="2 3">VS20</strain>
    </source>
</reference>
<evidence type="ECO:0000256" key="1">
    <source>
        <dbReference type="SAM" id="MobiDB-lite"/>
    </source>
</evidence>
<feature type="region of interest" description="Disordered" evidence="1">
    <location>
        <begin position="1"/>
        <end position="30"/>
    </location>
</feature>
<evidence type="ECO:0000313" key="3">
    <source>
        <dbReference type="Proteomes" id="UP000030762"/>
    </source>
</evidence>
<gene>
    <name evidence="2" type="ORF">SDRG_14833</name>
</gene>
<keyword evidence="3" id="KW-1185">Reference proteome</keyword>
<dbReference type="EMBL" id="JH767209">
    <property type="protein sequence ID" value="EQC27392.1"/>
    <property type="molecule type" value="Genomic_DNA"/>
</dbReference>
<protein>
    <submittedName>
        <fullName evidence="2">Uncharacterized protein</fullName>
    </submittedName>
</protein>